<evidence type="ECO:0000313" key="6">
    <source>
        <dbReference type="Proteomes" id="UP000257109"/>
    </source>
</evidence>
<proteinExistence type="predicted"/>
<dbReference type="PROSITE" id="PS50102">
    <property type="entry name" value="RRM"/>
    <property type="match status" value="2"/>
</dbReference>
<accession>A0A371G2F7</accession>
<feature type="compositionally biased region" description="Basic residues" evidence="3">
    <location>
        <begin position="347"/>
        <end position="364"/>
    </location>
</feature>
<evidence type="ECO:0000256" key="2">
    <source>
        <dbReference type="PROSITE-ProRule" id="PRU00176"/>
    </source>
</evidence>
<dbReference type="Proteomes" id="UP000257109">
    <property type="component" value="Unassembled WGS sequence"/>
</dbReference>
<feature type="compositionally biased region" description="Basic and acidic residues" evidence="3">
    <location>
        <begin position="8"/>
        <end position="26"/>
    </location>
</feature>
<comment type="caution">
    <text evidence="5">The sequence shown here is derived from an EMBL/GenBank/DDBJ whole genome shotgun (WGS) entry which is preliminary data.</text>
</comment>
<feature type="region of interest" description="Disordered" evidence="3">
    <location>
        <begin position="337"/>
        <end position="390"/>
    </location>
</feature>
<dbReference type="OrthoDB" id="1875751at2759"/>
<gene>
    <name evidence="5" type="primary">UBA2B</name>
    <name evidence="5" type="ORF">CR513_34161</name>
</gene>
<dbReference type="GO" id="GO:0003723">
    <property type="term" value="F:RNA binding"/>
    <property type="evidence" value="ECO:0007669"/>
    <property type="project" value="UniProtKB-UniRule"/>
</dbReference>
<feature type="compositionally biased region" description="Low complexity" evidence="3">
    <location>
        <begin position="89"/>
        <end position="98"/>
    </location>
</feature>
<evidence type="ECO:0000259" key="4">
    <source>
        <dbReference type="PROSITE" id="PS50102"/>
    </source>
</evidence>
<dbReference type="Pfam" id="PF00076">
    <property type="entry name" value="RRM_1"/>
    <property type="match status" value="2"/>
</dbReference>
<evidence type="ECO:0000313" key="5">
    <source>
        <dbReference type="EMBL" id="RDX84740.1"/>
    </source>
</evidence>
<dbReference type="InterPro" id="IPR000504">
    <property type="entry name" value="RRM_dom"/>
</dbReference>
<keyword evidence="6" id="KW-1185">Reference proteome</keyword>
<feature type="region of interest" description="Disordered" evidence="3">
    <location>
        <begin position="1"/>
        <end position="115"/>
    </location>
</feature>
<dbReference type="SMART" id="SM00360">
    <property type="entry name" value="RRM"/>
    <property type="match status" value="2"/>
</dbReference>
<reference evidence="5" key="1">
    <citation type="submission" date="2018-05" db="EMBL/GenBank/DDBJ databases">
        <title>Draft genome of Mucuna pruriens seed.</title>
        <authorList>
            <person name="Nnadi N.E."/>
            <person name="Vos R."/>
            <person name="Hasami M.H."/>
            <person name="Devisetty U.K."/>
            <person name="Aguiy J.C."/>
        </authorList>
    </citation>
    <scope>NUCLEOTIDE SEQUENCE [LARGE SCALE GENOMIC DNA]</scope>
    <source>
        <strain evidence="5">JCA_2017</strain>
    </source>
</reference>
<organism evidence="5 6">
    <name type="scientific">Mucuna pruriens</name>
    <name type="common">Velvet bean</name>
    <name type="synonym">Dolichos pruriens</name>
    <dbReference type="NCBI Taxonomy" id="157652"/>
    <lineage>
        <taxon>Eukaryota</taxon>
        <taxon>Viridiplantae</taxon>
        <taxon>Streptophyta</taxon>
        <taxon>Embryophyta</taxon>
        <taxon>Tracheophyta</taxon>
        <taxon>Spermatophyta</taxon>
        <taxon>Magnoliopsida</taxon>
        <taxon>eudicotyledons</taxon>
        <taxon>Gunneridae</taxon>
        <taxon>Pentapetalae</taxon>
        <taxon>rosids</taxon>
        <taxon>fabids</taxon>
        <taxon>Fabales</taxon>
        <taxon>Fabaceae</taxon>
        <taxon>Papilionoideae</taxon>
        <taxon>50 kb inversion clade</taxon>
        <taxon>NPAAA clade</taxon>
        <taxon>indigoferoid/millettioid clade</taxon>
        <taxon>Phaseoleae</taxon>
        <taxon>Mucuna</taxon>
    </lineage>
</organism>
<dbReference type="SUPFAM" id="SSF54928">
    <property type="entry name" value="RNA-binding domain, RBD"/>
    <property type="match status" value="2"/>
</dbReference>
<dbReference type="InterPro" id="IPR035979">
    <property type="entry name" value="RBD_domain_sf"/>
</dbReference>
<dbReference type="PANTHER" id="PTHR10352">
    <property type="entry name" value="EUKARYOTIC TRANSLATION INITIATION FACTOR 3 SUBUNIT G"/>
    <property type="match status" value="1"/>
</dbReference>
<evidence type="ECO:0000256" key="3">
    <source>
        <dbReference type="SAM" id="MobiDB-lite"/>
    </source>
</evidence>
<dbReference type="InterPro" id="IPR012677">
    <property type="entry name" value="Nucleotide-bd_a/b_plait_sf"/>
</dbReference>
<feature type="compositionally biased region" description="Acidic residues" evidence="3">
    <location>
        <begin position="99"/>
        <end position="115"/>
    </location>
</feature>
<evidence type="ECO:0000256" key="1">
    <source>
        <dbReference type="ARBA" id="ARBA00022884"/>
    </source>
</evidence>
<feature type="non-terminal residue" evidence="5">
    <location>
        <position position="1"/>
    </location>
</feature>
<dbReference type="Gene3D" id="3.30.70.330">
    <property type="match status" value="2"/>
</dbReference>
<feature type="domain" description="RRM" evidence="4">
    <location>
        <begin position="257"/>
        <end position="335"/>
    </location>
</feature>
<sequence length="523" mass="57119">MAKKRKLRSSDPEPTKPVEVEPHQQEQEPVELDQNPNPEPTLEDPNTMALDEPTQEEQEQQPQNVEEEEAEEEEPETIEDQQEQEPETLETPNGAEANGAEEEANNEEENEDLTLEDEPVEKLLEPFTKEQLHSLVKQAAERFPEFVESVRQLADVDPAHRKIFVHGLGWDATAETLTAVFGKYGEIEDCKAVTDKVSGKSKGYAFILFKHRDDARKALKHPQKKIGNRTTSCQLASAGPVPAPPPNTNPVSEYTQRKIFVSNVSADIDPQKLLEFFNQFGEVEDGPLGLDKNTGKPKGFALFVYKSVESAKKALEEPHKNFEGHTLYCQKAVDGPKGNKGYYHQQQHQHHSHSHHHHHHQPHYPRKEKNKYSSGGGGPSHGSGHLMAPSASAVGGFNPVPTQGLNPALGQALTALLTNQGAGLGLGNLLGGLGGAPVNQAGAPAPYGNQPAMGYGNQPAMQQGYQNPQMGQSSGVRPHPGAGAPYMDTLIRCINHLVLDSADSSEVPGTIQMHLLIVILVTI</sequence>
<keyword evidence="1 2" id="KW-0694">RNA-binding</keyword>
<dbReference type="AlphaFoldDB" id="A0A371G2F7"/>
<feature type="compositionally biased region" description="Acidic residues" evidence="3">
    <location>
        <begin position="53"/>
        <end position="88"/>
    </location>
</feature>
<dbReference type="EMBL" id="QJKJ01006961">
    <property type="protein sequence ID" value="RDX84740.1"/>
    <property type="molecule type" value="Genomic_DNA"/>
</dbReference>
<feature type="domain" description="RRM" evidence="4">
    <location>
        <begin position="161"/>
        <end position="238"/>
    </location>
</feature>
<dbReference type="STRING" id="157652.A0A371G2F7"/>
<name>A0A371G2F7_MUCPR</name>
<protein>
    <submittedName>
        <fullName evidence="5">UBP1-associated protein 2B</fullName>
    </submittedName>
</protein>